<dbReference type="SUPFAM" id="SSF110857">
    <property type="entry name" value="Gamma-glutamyl cyclotransferase-like"/>
    <property type="match status" value="1"/>
</dbReference>
<evidence type="ECO:0000259" key="1">
    <source>
        <dbReference type="Pfam" id="PF06094"/>
    </source>
</evidence>
<dbReference type="CDD" id="cd06661">
    <property type="entry name" value="GGCT_like"/>
    <property type="match status" value="1"/>
</dbReference>
<organism evidence="2 3">
    <name type="scientific">Gandjariella thermophila</name>
    <dbReference type="NCBI Taxonomy" id="1931992"/>
    <lineage>
        <taxon>Bacteria</taxon>
        <taxon>Bacillati</taxon>
        <taxon>Actinomycetota</taxon>
        <taxon>Actinomycetes</taxon>
        <taxon>Pseudonocardiales</taxon>
        <taxon>Pseudonocardiaceae</taxon>
        <taxon>Gandjariella</taxon>
    </lineage>
</organism>
<dbReference type="InterPro" id="IPR036568">
    <property type="entry name" value="GGCT-like_sf"/>
</dbReference>
<dbReference type="InterPro" id="IPR013024">
    <property type="entry name" value="GGCT-like"/>
</dbReference>
<protein>
    <recommendedName>
        <fullName evidence="1">Gamma-glutamylcyclotransferase AIG2-like domain-containing protein</fullName>
    </recommendedName>
</protein>
<comment type="caution">
    <text evidence="2">The sequence shown here is derived from an EMBL/GenBank/DDBJ whole genome shotgun (WGS) entry which is preliminary data.</text>
</comment>
<name>A0A4D4J6I1_9PSEU</name>
<sequence>MHASFPDTAYPADPYPGARPEHSFVHIGRTGWPVRAEPGTPAGWAVEPGGTDLDAWLAEHGAAPLAERVPVLAYGSNRCPSKVTWLREQLGLTGPAVVLRARCEGLAAVWSTGFRVVDDQRPATLAAAPGTVEEHAVWLATPEQVRVLDRCEGRGRRYRLARVHTGRVVLADGAVVDGVLGYVSCSTERQPLLVDGAPVRCAELAQDAAAALTGTPAPTDGLDCGTVRGEPDPLDWPDRVFVYGTLQPGQPAWRLVEPELTGRPVPATVRGTLYDTGLGYPALRLGDGPGVPGHVLRLASPRRALPALDRYEGEEYRRVRTTLPDGQVCWTYLWTEPVDGMPVLPAGWAAAG</sequence>
<dbReference type="AlphaFoldDB" id="A0A4D4J6I1"/>
<feature type="domain" description="Gamma-glutamylcyclotransferase AIG2-like" evidence="1">
    <location>
        <begin position="240"/>
        <end position="347"/>
    </location>
</feature>
<dbReference type="EMBL" id="BJFL01000006">
    <property type="protein sequence ID" value="GDY30116.1"/>
    <property type="molecule type" value="Genomic_DNA"/>
</dbReference>
<dbReference type="Pfam" id="PF06094">
    <property type="entry name" value="GGACT"/>
    <property type="match status" value="1"/>
</dbReference>
<reference evidence="3" key="1">
    <citation type="submission" date="2019-04" db="EMBL/GenBank/DDBJ databases">
        <title>Draft genome sequence of Pseudonocardiaceae bacterium SL3-2-4.</title>
        <authorList>
            <person name="Ningsih F."/>
            <person name="Yokota A."/>
            <person name="Sakai Y."/>
            <person name="Nanatani K."/>
            <person name="Yabe S."/>
            <person name="Oetari A."/>
            <person name="Sjamsuridzal W."/>
        </authorList>
    </citation>
    <scope>NUCLEOTIDE SEQUENCE [LARGE SCALE GENOMIC DNA]</scope>
    <source>
        <strain evidence="3">SL3-2-4</strain>
    </source>
</reference>
<dbReference type="Proteomes" id="UP000298860">
    <property type="component" value="Unassembled WGS sequence"/>
</dbReference>
<accession>A0A4D4J6I1</accession>
<dbReference type="OrthoDB" id="7626403at2"/>
<evidence type="ECO:0000313" key="2">
    <source>
        <dbReference type="EMBL" id="GDY30116.1"/>
    </source>
</evidence>
<dbReference type="RefSeq" id="WP_137813259.1">
    <property type="nucleotide sequence ID" value="NZ_BJFL01000006.1"/>
</dbReference>
<keyword evidence="3" id="KW-1185">Reference proteome</keyword>
<proteinExistence type="predicted"/>
<dbReference type="InterPro" id="IPR009288">
    <property type="entry name" value="AIG2-like_dom"/>
</dbReference>
<evidence type="ECO:0000313" key="3">
    <source>
        <dbReference type="Proteomes" id="UP000298860"/>
    </source>
</evidence>
<dbReference type="Gene3D" id="3.10.490.10">
    <property type="entry name" value="Gamma-glutamyl cyclotransferase-like"/>
    <property type="match status" value="2"/>
</dbReference>
<gene>
    <name evidence="2" type="ORF">GTS_17490</name>
</gene>